<reference evidence="1" key="1">
    <citation type="submission" date="2022-06" db="EMBL/GenBank/DDBJ databases">
        <title>Novel species in genus Dyadobacter.</title>
        <authorList>
            <person name="Ma C."/>
        </authorList>
    </citation>
    <scope>NUCLEOTIDE SEQUENCE</scope>
    <source>
        <strain evidence="1">CY22</strain>
    </source>
</reference>
<keyword evidence="2" id="KW-1185">Reference proteome</keyword>
<sequence>MKNGKNEHINYIKSPIADIYKAITTQEGLSAVWTVELIVKPELGFVNEFDFGDNYATKMKTLELSENKKILWECVSSDPEWIVIGISFDLTEKDAARSIAVPFGITFQYLKVSLISVS</sequence>
<gene>
    <name evidence="1" type="ORF">NFI80_05850</name>
</gene>
<dbReference type="RefSeq" id="WP_235164566.1">
    <property type="nucleotide sequence ID" value="NZ_CP098805.1"/>
</dbReference>
<dbReference type="Gene3D" id="3.30.530.20">
    <property type="match status" value="1"/>
</dbReference>
<evidence type="ECO:0000313" key="2">
    <source>
        <dbReference type="Proteomes" id="UP001055420"/>
    </source>
</evidence>
<dbReference type="InterPro" id="IPR023393">
    <property type="entry name" value="START-like_dom_sf"/>
</dbReference>
<proteinExistence type="predicted"/>
<dbReference type="EMBL" id="CP098805">
    <property type="protein sequence ID" value="USJ32260.1"/>
    <property type="molecule type" value="Genomic_DNA"/>
</dbReference>
<organism evidence="1 2">
    <name type="scientific">Dyadobacter chenhuakuii</name>
    <dbReference type="NCBI Taxonomy" id="2909339"/>
    <lineage>
        <taxon>Bacteria</taxon>
        <taxon>Pseudomonadati</taxon>
        <taxon>Bacteroidota</taxon>
        <taxon>Cytophagia</taxon>
        <taxon>Cytophagales</taxon>
        <taxon>Spirosomataceae</taxon>
        <taxon>Dyadobacter</taxon>
    </lineage>
</organism>
<dbReference type="SUPFAM" id="SSF55961">
    <property type="entry name" value="Bet v1-like"/>
    <property type="match status" value="1"/>
</dbReference>
<protein>
    <submittedName>
        <fullName evidence="1">SRPBCC domain-containing protein</fullName>
    </submittedName>
</protein>
<name>A0ABY4XP92_9BACT</name>
<evidence type="ECO:0000313" key="1">
    <source>
        <dbReference type="EMBL" id="USJ32260.1"/>
    </source>
</evidence>
<accession>A0ABY4XP92</accession>
<dbReference type="Proteomes" id="UP001055420">
    <property type="component" value="Chromosome"/>
</dbReference>